<accession>A0ABX8W6Y0</accession>
<keyword evidence="1 3" id="KW-0238">DNA-binding</keyword>
<dbReference type="EMBL" id="CP048268">
    <property type="protein sequence ID" value="QYN53404.1"/>
    <property type="molecule type" value="Genomic_DNA"/>
</dbReference>
<dbReference type="PANTHER" id="PTHR30204">
    <property type="entry name" value="REDOX-CYCLING DRUG-SENSING TRANSCRIPTIONAL ACTIVATOR SOXR"/>
    <property type="match status" value="1"/>
</dbReference>
<proteinExistence type="predicted"/>
<protein>
    <submittedName>
        <fullName evidence="3">MerR family DNA-binding transcriptional regulator</fullName>
    </submittedName>
</protein>
<evidence type="ECO:0000313" key="4">
    <source>
        <dbReference type="Proteomes" id="UP000826550"/>
    </source>
</evidence>
<gene>
    <name evidence="3" type="ORF">GYM71_08215</name>
</gene>
<dbReference type="InterPro" id="IPR047057">
    <property type="entry name" value="MerR_fam"/>
</dbReference>
<dbReference type="Pfam" id="PF00376">
    <property type="entry name" value="MerR"/>
    <property type="match status" value="1"/>
</dbReference>
<dbReference type="Gene3D" id="1.10.1660.10">
    <property type="match status" value="1"/>
</dbReference>
<evidence type="ECO:0000256" key="1">
    <source>
        <dbReference type="ARBA" id="ARBA00023125"/>
    </source>
</evidence>
<dbReference type="RefSeq" id="WP_220220099.1">
    <property type="nucleotide sequence ID" value="NZ_CP048268.1"/>
</dbReference>
<reference evidence="3 4" key="1">
    <citation type="submission" date="2020-01" db="EMBL/GenBank/DDBJ databases">
        <title>Vast differences in strain-level diversity in the gut microbiota of two closely related honey bee species.</title>
        <authorList>
            <person name="Ellegaard K.M."/>
            <person name="Suenami S."/>
            <person name="Miyazaki R."/>
            <person name="Engel P."/>
        </authorList>
    </citation>
    <scope>NUCLEOTIDE SEQUENCE [LARGE SCALE GENOMIC DNA]</scope>
    <source>
        <strain evidence="3 4">ESL0416</strain>
    </source>
</reference>
<dbReference type="PANTHER" id="PTHR30204:SF97">
    <property type="entry name" value="MERR FAMILY REGULATORY PROTEIN"/>
    <property type="match status" value="1"/>
</dbReference>
<evidence type="ECO:0000259" key="2">
    <source>
        <dbReference type="PROSITE" id="PS50937"/>
    </source>
</evidence>
<dbReference type="InterPro" id="IPR009061">
    <property type="entry name" value="DNA-bd_dom_put_sf"/>
</dbReference>
<keyword evidence="4" id="KW-1185">Reference proteome</keyword>
<organism evidence="3 4">
    <name type="scientific">Lactobacillus panisapium</name>
    <dbReference type="NCBI Taxonomy" id="2012495"/>
    <lineage>
        <taxon>Bacteria</taxon>
        <taxon>Bacillati</taxon>
        <taxon>Bacillota</taxon>
        <taxon>Bacilli</taxon>
        <taxon>Lactobacillales</taxon>
        <taxon>Lactobacillaceae</taxon>
        <taxon>Lactobacillus</taxon>
    </lineage>
</organism>
<dbReference type="InterPro" id="IPR000551">
    <property type="entry name" value="MerR-type_HTH_dom"/>
</dbReference>
<name>A0ABX8W6Y0_9LACO</name>
<dbReference type="PROSITE" id="PS50937">
    <property type="entry name" value="HTH_MERR_2"/>
    <property type="match status" value="1"/>
</dbReference>
<dbReference type="GO" id="GO:0003677">
    <property type="term" value="F:DNA binding"/>
    <property type="evidence" value="ECO:0007669"/>
    <property type="project" value="UniProtKB-KW"/>
</dbReference>
<dbReference type="SMART" id="SM00422">
    <property type="entry name" value="HTH_MERR"/>
    <property type="match status" value="1"/>
</dbReference>
<dbReference type="Proteomes" id="UP000826550">
    <property type="component" value="Chromosome"/>
</dbReference>
<feature type="domain" description="HTH merR-type" evidence="2">
    <location>
        <begin position="1"/>
        <end position="49"/>
    </location>
</feature>
<dbReference type="SUPFAM" id="SSF46955">
    <property type="entry name" value="Putative DNA-binding domain"/>
    <property type="match status" value="1"/>
</dbReference>
<evidence type="ECO:0000313" key="3">
    <source>
        <dbReference type="EMBL" id="QYN53404.1"/>
    </source>
</evidence>
<sequence length="73" mass="8696">MKIGDFVKLAQVSVRMLRYYDKVGLLKLERVDPYTRHRFYSIKQLPALRKKVMLRNLDLVLLKSKKLFNTGIK</sequence>